<evidence type="ECO:0000256" key="1">
    <source>
        <dbReference type="SAM" id="MobiDB-lite"/>
    </source>
</evidence>
<dbReference type="Proteomes" id="UP000176087">
    <property type="component" value="Unassembled WGS sequence"/>
</dbReference>
<protein>
    <submittedName>
        <fullName evidence="2">Uncharacterized protein</fullName>
    </submittedName>
</protein>
<keyword evidence="3" id="KW-1185">Reference proteome</keyword>
<gene>
    <name evidence="2" type="ORF">AN215_25065</name>
</gene>
<reference evidence="2 3" key="1">
    <citation type="journal article" date="2016" name="Front. Microbiol.">
        <title>Comparative Genomics Analysis of Streptomyces Species Reveals Their Adaptation to the Marine Environment and Their Diversity at the Genomic Level.</title>
        <authorList>
            <person name="Tian X."/>
            <person name="Zhang Z."/>
            <person name="Yang T."/>
            <person name="Chen M."/>
            <person name="Li J."/>
            <person name="Chen F."/>
            <person name="Yang J."/>
            <person name="Li W."/>
            <person name="Zhang B."/>
            <person name="Zhang Z."/>
            <person name="Wu J."/>
            <person name="Zhang C."/>
            <person name="Long L."/>
            <person name="Xiao J."/>
        </authorList>
    </citation>
    <scope>NUCLEOTIDE SEQUENCE [LARGE SCALE GENOMIC DNA]</scope>
    <source>
        <strain evidence="2 3">SCSIO 10390</strain>
    </source>
</reference>
<evidence type="ECO:0000313" key="3">
    <source>
        <dbReference type="Proteomes" id="UP000176087"/>
    </source>
</evidence>
<evidence type="ECO:0000313" key="2">
    <source>
        <dbReference type="EMBL" id="OEU85712.1"/>
    </source>
</evidence>
<proteinExistence type="predicted"/>
<accession>A0A1E7JGY8</accession>
<organism evidence="2 3">
    <name type="scientific">Streptomyces abyssalis</name>
    <dbReference type="NCBI Taxonomy" id="933944"/>
    <lineage>
        <taxon>Bacteria</taxon>
        <taxon>Bacillati</taxon>
        <taxon>Actinomycetota</taxon>
        <taxon>Actinomycetes</taxon>
        <taxon>Kitasatosporales</taxon>
        <taxon>Streptomycetaceae</taxon>
        <taxon>Streptomyces</taxon>
    </lineage>
</organism>
<name>A0A1E7JGY8_9ACTN</name>
<comment type="caution">
    <text evidence="2">The sequence shown here is derived from an EMBL/GenBank/DDBJ whole genome shotgun (WGS) entry which is preliminary data.</text>
</comment>
<sequence length="64" mass="6299">MGGPHRAGSHTAGAAALAAVLLTGGTSAGTEPTRQVSDRARADATTDGVPLWVPADQEAARSST</sequence>
<dbReference type="RefSeq" id="WP_070010888.1">
    <property type="nucleotide sequence ID" value="NZ_LJGT01000041.1"/>
</dbReference>
<feature type="region of interest" description="Disordered" evidence="1">
    <location>
        <begin position="26"/>
        <end position="64"/>
    </location>
</feature>
<dbReference type="EMBL" id="LJGT01000041">
    <property type="protein sequence ID" value="OEU85712.1"/>
    <property type="molecule type" value="Genomic_DNA"/>
</dbReference>
<dbReference type="AlphaFoldDB" id="A0A1E7JGY8"/>